<sequence length="246" mass="28584">MENELVIMHDRQAVTSSLQVAETFEKQHKNIIRDIDKLLESGGSKLSREMFSKGAYANRGKQYPMYYMNRDGFTLLAMGFNGKKAMQFKLKYIEAFNSMEKQLSVKTDSYMIQDPIKRAERWIEEQRELKEVRKELEITKPKAQFADAVSTSKTSISITTLAKLLKQNGADIGRNRLFAWLRNNNYLIKSGNDRNTPTQRSMELGLFEVREKTYFNDYGDTALSKSSRVTGKGQQYFINKFLKEQY</sequence>
<evidence type="ECO:0000313" key="3">
    <source>
        <dbReference type="Proteomes" id="UP000241743"/>
    </source>
</evidence>
<proteinExistence type="predicted"/>
<dbReference type="Pfam" id="PF03374">
    <property type="entry name" value="ANT"/>
    <property type="match status" value="1"/>
</dbReference>
<dbReference type="NCBIfam" id="TIGR02681">
    <property type="entry name" value="phage_pRha"/>
    <property type="match status" value="1"/>
</dbReference>
<organism evidence="2 3">
    <name type="scientific">Lactobacillus phage Satyr</name>
    <dbReference type="NCBI Taxonomy" id="2070201"/>
    <lineage>
        <taxon>Viruses</taxon>
        <taxon>Duplodnaviria</taxon>
        <taxon>Heunggongvirae</taxon>
        <taxon>Uroviricota</taxon>
        <taxon>Caudoviricetes</taxon>
        <taxon>Tybeckvirinae</taxon>
        <taxon>Maenadvirus</taxon>
        <taxon>Maenadvirus satyr</taxon>
    </lineage>
</organism>
<dbReference type="Pfam" id="PF09669">
    <property type="entry name" value="Phage_pRha"/>
    <property type="match status" value="1"/>
</dbReference>
<evidence type="ECO:0000313" key="2">
    <source>
        <dbReference type="EMBL" id="AUV57358.1"/>
    </source>
</evidence>
<dbReference type="EMBL" id="MG744354">
    <property type="protein sequence ID" value="AUV57358.1"/>
    <property type="molecule type" value="Genomic_DNA"/>
</dbReference>
<accession>A0A2K9V5D2</accession>
<dbReference type="GeneID" id="54988192"/>
<dbReference type="GO" id="GO:0003677">
    <property type="term" value="F:DNA binding"/>
    <property type="evidence" value="ECO:0007669"/>
    <property type="project" value="InterPro"/>
</dbReference>
<dbReference type="RefSeq" id="YP_009797769.1">
    <property type="nucleotide sequence ID" value="NC_047918.1"/>
</dbReference>
<evidence type="ECO:0000259" key="1">
    <source>
        <dbReference type="Pfam" id="PF03374"/>
    </source>
</evidence>
<keyword evidence="3" id="KW-1185">Reference proteome</keyword>
<feature type="domain" description="Antirepressor protein C-terminal" evidence="1">
    <location>
        <begin position="134"/>
        <end position="243"/>
    </location>
</feature>
<reference evidence="2 3" key="1">
    <citation type="submission" date="2017-12" db="EMBL/GenBank/DDBJ databases">
        <title>Lactobacillus phages that infect wine-derived L. plantarum strains.</title>
        <authorList>
            <person name="Kyrkou I."/>
            <person name="Hestbjerg Hansen L."/>
        </authorList>
    </citation>
    <scope>NUCLEOTIDE SEQUENCE [LARGE SCALE GENOMIC DNA]</scope>
</reference>
<dbReference type="Proteomes" id="UP000241743">
    <property type="component" value="Segment"/>
</dbReference>
<dbReference type="InterPro" id="IPR005039">
    <property type="entry name" value="Ant_C"/>
</dbReference>
<dbReference type="KEGG" id="vg:54988192"/>
<dbReference type="InterPro" id="IPR014054">
    <property type="entry name" value="Phage_regulatory_Rha"/>
</dbReference>
<protein>
    <submittedName>
        <fullName evidence="2">Antirepressor protein</fullName>
    </submittedName>
</protein>
<name>A0A2K9V5D2_9CAUD</name>